<evidence type="ECO:0000256" key="5">
    <source>
        <dbReference type="ARBA" id="ARBA00022679"/>
    </source>
</evidence>
<dbReference type="SUPFAM" id="SSF55874">
    <property type="entry name" value="ATPase domain of HSP90 chaperone/DNA topoisomerase II/histidine kinase"/>
    <property type="match status" value="1"/>
</dbReference>
<dbReference type="SMART" id="SM00388">
    <property type="entry name" value="HisKA"/>
    <property type="match status" value="1"/>
</dbReference>
<dbReference type="Proteomes" id="UP000192917">
    <property type="component" value="Unassembled WGS sequence"/>
</dbReference>
<evidence type="ECO:0000256" key="2">
    <source>
        <dbReference type="ARBA" id="ARBA00004370"/>
    </source>
</evidence>
<evidence type="ECO:0000313" key="16">
    <source>
        <dbReference type="Proteomes" id="UP000192917"/>
    </source>
</evidence>
<dbReference type="AlphaFoldDB" id="A0A1Y6C7G6"/>
<feature type="coiled-coil region" evidence="11">
    <location>
        <begin position="296"/>
        <end position="330"/>
    </location>
</feature>
<evidence type="ECO:0000313" key="15">
    <source>
        <dbReference type="EMBL" id="SMF46212.1"/>
    </source>
</evidence>
<keyword evidence="5" id="KW-0808">Transferase</keyword>
<dbReference type="InterPro" id="IPR004358">
    <property type="entry name" value="Sig_transdc_His_kin-like_C"/>
</dbReference>
<dbReference type="EC" id="2.7.13.3" evidence="3"/>
<evidence type="ECO:0000259" key="13">
    <source>
        <dbReference type="PROSITE" id="PS50109"/>
    </source>
</evidence>
<dbReference type="InterPro" id="IPR036890">
    <property type="entry name" value="HATPase_C_sf"/>
</dbReference>
<evidence type="ECO:0000259" key="14">
    <source>
        <dbReference type="PROSITE" id="PS50839"/>
    </source>
</evidence>
<dbReference type="PROSITE" id="PS50109">
    <property type="entry name" value="HIS_KIN"/>
    <property type="match status" value="1"/>
</dbReference>
<evidence type="ECO:0000256" key="7">
    <source>
        <dbReference type="ARBA" id="ARBA00022777"/>
    </source>
</evidence>
<keyword evidence="6 12" id="KW-0812">Transmembrane</keyword>
<evidence type="ECO:0000256" key="4">
    <source>
        <dbReference type="ARBA" id="ARBA00022553"/>
    </source>
</evidence>
<dbReference type="InterPro" id="IPR003661">
    <property type="entry name" value="HisK_dim/P_dom"/>
</dbReference>
<dbReference type="InterPro" id="IPR050736">
    <property type="entry name" value="Sensor_HK_Regulatory"/>
</dbReference>
<dbReference type="GO" id="GO:0000155">
    <property type="term" value="F:phosphorelay sensor kinase activity"/>
    <property type="evidence" value="ECO:0007669"/>
    <property type="project" value="InterPro"/>
</dbReference>
<dbReference type="SUPFAM" id="SSF47384">
    <property type="entry name" value="Homodimeric domain of signal transducing histidine kinase"/>
    <property type="match status" value="1"/>
</dbReference>
<evidence type="ECO:0000256" key="8">
    <source>
        <dbReference type="ARBA" id="ARBA00022989"/>
    </source>
</evidence>
<keyword evidence="4" id="KW-0597">Phosphoprotein</keyword>
<dbReference type="Pfam" id="PF02518">
    <property type="entry name" value="HATPase_c"/>
    <property type="match status" value="1"/>
</dbReference>
<reference evidence="15 16" key="1">
    <citation type="submission" date="2017-04" db="EMBL/GenBank/DDBJ databases">
        <authorList>
            <person name="Afonso C.L."/>
            <person name="Miller P.J."/>
            <person name="Scott M.A."/>
            <person name="Spackman E."/>
            <person name="Goraichik I."/>
            <person name="Dimitrov K.M."/>
            <person name="Suarez D.L."/>
            <person name="Swayne D.E."/>
        </authorList>
    </citation>
    <scope>NUCLEOTIDE SEQUENCE [LARGE SCALE GENOMIC DNA]</scope>
    <source>
        <strain evidence="15 16">USBA 355</strain>
    </source>
</reference>
<dbReference type="PANTHER" id="PTHR43711:SF26">
    <property type="entry name" value="SENSOR HISTIDINE KINASE RCSC"/>
    <property type="match status" value="1"/>
</dbReference>
<comment type="subcellular location">
    <subcellularLocation>
        <location evidence="2">Membrane</location>
    </subcellularLocation>
</comment>
<keyword evidence="8 12" id="KW-1133">Transmembrane helix</keyword>
<evidence type="ECO:0000256" key="12">
    <source>
        <dbReference type="SAM" id="Phobius"/>
    </source>
</evidence>
<dbReference type="SMART" id="SM00387">
    <property type="entry name" value="HATPase_c"/>
    <property type="match status" value="1"/>
</dbReference>
<dbReference type="Gene3D" id="3.30.565.10">
    <property type="entry name" value="Histidine kinase-like ATPase, C-terminal domain"/>
    <property type="match status" value="1"/>
</dbReference>
<dbReference type="InterPro" id="IPR042240">
    <property type="entry name" value="CHASE_sf"/>
</dbReference>
<dbReference type="Pfam" id="PF03924">
    <property type="entry name" value="CHASE"/>
    <property type="match status" value="1"/>
</dbReference>
<keyword evidence="11" id="KW-0175">Coiled coil</keyword>
<evidence type="ECO:0000256" key="1">
    <source>
        <dbReference type="ARBA" id="ARBA00000085"/>
    </source>
</evidence>
<keyword evidence="16" id="KW-1185">Reference proteome</keyword>
<feature type="domain" description="CHASE" evidence="14">
    <location>
        <begin position="122"/>
        <end position="261"/>
    </location>
</feature>
<keyword evidence="7 15" id="KW-0418">Kinase</keyword>
<dbReference type="EMBL" id="FWZX01000016">
    <property type="protein sequence ID" value="SMF46212.1"/>
    <property type="molecule type" value="Genomic_DNA"/>
</dbReference>
<dbReference type="InterPro" id="IPR005467">
    <property type="entry name" value="His_kinase_dom"/>
</dbReference>
<dbReference type="RefSeq" id="WP_085124172.1">
    <property type="nucleotide sequence ID" value="NZ_FWZX01000016.1"/>
</dbReference>
<evidence type="ECO:0000256" key="10">
    <source>
        <dbReference type="ARBA" id="ARBA00023136"/>
    </source>
</evidence>
<organism evidence="15 16">
    <name type="scientific">Tistlia consotensis USBA 355</name>
    <dbReference type="NCBI Taxonomy" id="560819"/>
    <lineage>
        <taxon>Bacteria</taxon>
        <taxon>Pseudomonadati</taxon>
        <taxon>Pseudomonadota</taxon>
        <taxon>Alphaproteobacteria</taxon>
        <taxon>Rhodospirillales</taxon>
        <taxon>Rhodovibrionaceae</taxon>
        <taxon>Tistlia</taxon>
    </lineage>
</organism>
<dbReference type="Gene3D" id="1.10.287.130">
    <property type="match status" value="1"/>
</dbReference>
<dbReference type="Pfam" id="PF00512">
    <property type="entry name" value="HisKA"/>
    <property type="match status" value="1"/>
</dbReference>
<dbReference type="PROSITE" id="PS50839">
    <property type="entry name" value="CHASE"/>
    <property type="match status" value="1"/>
</dbReference>
<sequence>MTRLRPVLDRLQDLRTSPIWRKAIARVLFLVFVCGTIAALAEQVAHQDTLNRVRSEALERLGVLRVALERTLSSDVQRVRGLVAYTRGNPDLDQAEFESVAKYLMSDGSGIVRNVALARDLVITHVYPLAGNEKALGLRYRDNAAQWPMVAEAIAKNEITIAGPLPLVQGGTGVIARFPIFLPGVTGEAHRLWGIASMVIDFAALLKQVGLDRYLQDYDLVIYGRDGQGLHGEPFLGTPAALQGPPVVLDVHLTSGSWVVEATPRDGWPTRSRWLWVIVGCVLAVFAVGMVLALWTVRYEQALVESAAQIERARQEAVAARRAAEQANHAKTLFLSNMSHELRTPLNAIIGFTQIMAREAFGPIDNPRYRSYLADIHRSSQHLFELIRDILDISRIESGEVEVRDAELDLAEAVGASLHLLRPKIEEKRISLQPRLAADLPRLRADPTLLRQILLNIVGNAVKFTPAGGEIRVEADWNPGTGISIRISDSGPGIEPELASRALEPFVQLKHAHDVAHEGTGLGLPIARRLMEAHGGRLTLVGRPPQGTTVVLDFPEARTIRVAAGPARVGSRA</sequence>
<keyword evidence="10 12" id="KW-0472">Membrane</keyword>
<name>A0A1Y6C7G6_9PROT</name>
<evidence type="ECO:0000256" key="9">
    <source>
        <dbReference type="ARBA" id="ARBA00023012"/>
    </source>
</evidence>
<dbReference type="InterPro" id="IPR036097">
    <property type="entry name" value="HisK_dim/P_sf"/>
</dbReference>
<dbReference type="SMART" id="SM01079">
    <property type="entry name" value="CHASE"/>
    <property type="match status" value="1"/>
</dbReference>
<feature type="domain" description="Histidine kinase" evidence="13">
    <location>
        <begin position="337"/>
        <end position="558"/>
    </location>
</feature>
<evidence type="ECO:0000256" key="6">
    <source>
        <dbReference type="ARBA" id="ARBA00022692"/>
    </source>
</evidence>
<feature type="transmembrane region" description="Helical" evidence="12">
    <location>
        <begin position="274"/>
        <end position="297"/>
    </location>
</feature>
<protein>
    <recommendedName>
        <fullName evidence="3">histidine kinase</fullName>
        <ecNumber evidence="3">2.7.13.3</ecNumber>
    </recommendedName>
</protein>
<comment type="catalytic activity">
    <reaction evidence="1">
        <text>ATP + protein L-histidine = ADP + protein N-phospho-L-histidine.</text>
        <dbReference type="EC" id="2.7.13.3"/>
    </reaction>
</comment>
<dbReference type="PRINTS" id="PR00344">
    <property type="entry name" value="BCTRLSENSOR"/>
</dbReference>
<evidence type="ECO:0000256" key="11">
    <source>
        <dbReference type="SAM" id="Coils"/>
    </source>
</evidence>
<dbReference type="Gene3D" id="3.30.450.350">
    <property type="entry name" value="CHASE domain"/>
    <property type="match status" value="1"/>
</dbReference>
<gene>
    <name evidence="15" type="ORF">SAMN05428998_11675</name>
</gene>
<dbReference type="PANTHER" id="PTHR43711">
    <property type="entry name" value="TWO-COMPONENT HISTIDINE KINASE"/>
    <property type="match status" value="1"/>
</dbReference>
<dbReference type="GO" id="GO:0016020">
    <property type="term" value="C:membrane"/>
    <property type="evidence" value="ECO:0007669"/>
    <property type="project" value="UniProtKB-SubCell"/>
</dbReference>
<proteinExistence type="predicted"/>
<dbReference type="InterPro" id="IPR003594">
    <property type="entry name" value="HATPase_dom"/>
</dbReference>
<dbReference type="CDD" id="cd00082">
    <property type="entry name" value="HisKA"/>
    <property type="match status" value="1"/>
</dbReference>
<accession>A0A1Y6C7G6</accession>
<dbReference type="InterPro" id="IPR006189">
    <property type="entry name" value="CHASE_dom"/>
</dbReference>
<evidence type="ECO:0000256" key="3">
    <source>
        <dbReference type="ARBA" id="ARBA00012438"/>
    </source>
</evidence>
<dbReference type="STRING" id="560819.SAMN05428998_11675"/>
<keyword evidence="9" id="KW-0902">Two-component regulatory system</keyword>